<organism evidence="2 3">
    <name type="scientific">Flaviflexus salsibiostraticola</name>
    <dbReference type="NCBI Taxonomy" id="1282737"/>
    <lineage>
        <taxon>Bacteria</taxon>
        <taxon>Bacillati</taxon>
        <taxon>Actinomycetota</taxon>
        <taxon>Actinomycetes</taxon>
        <taxon>Actinomycetales</taxon>
        <taxon>Actinomycetaceae</taxon>
        <taxon>Flaviflexus</taxon>
    </lineage>
</organism>
<feature type="compositionally biased region" description="Basic and acidic residues" evidence="1">
    <location>
        <begin position="123"/>
        <end position="135"/>
    </location>
</feature>
<feature type="region of interest" description="Disordered" evidence="1">
    <location>
        <begin position="115"/>
        <end position="194"/>
    </location>
</feature>
<protein>
    <submittedName>
        <fullName evidence="2">DUF3618 domain-containing protein</fullName>
    </submittedName>
</protein>
<gene>
    <name evidence="2" type="ORF">EJO69_08960</name>
</gene>
<dbReference type="Proteomes" id="UP000270021">
    <property type="component" value="Chromosome"/>
</dbReference>
<name>A0A3Q8WU67_9ACTO</name>
<dbReference type="SUPFAM" id="SSF58113">
    <property type="entry name" value="Apolipoprotein A-I"/>
    <property type="match status" value="1"/>
</dbReference>
<accession>A0A3Q8WU67</accession>
<dbReference type="RefSeq" id="WP_126041135.1">
    <property type="nucleotide sequence ID" value="NZ_CP034438.1"/>
</dbReference>
<dbReference type="Pfam" id="PF12277">
    <property type="entry name" value="DUF3618"/>
    <property type="match status" value="1"/>
</dbReference>
<feature type="compositionally biased region" description="Basic and acidic residues" evidence="1">
    <location>
        <begin position="177"/>
        <end position="194"/>
    </location>
</feature>
<dbReference type="EMBL" id="CP034438">
    <property type="protein sequence ID" value="AZN30418.1"/>
    <property type="molecule type" value="Genomic_DNA"/>
</dbReference>
<dbReference type="InterPro" id="IPR022062">
    <property type="entry name" value="DUF3618"/>
</dbReference>
<keyword evidence="3" id="KW-1185">Reference proteome</keyword>
<reference evidence="2 3" key="1">
    <citation type="submission" date="2018-12" db="EMBL/GenBank/DDBJ databases">
        <title>Complete genome sequence of Flaviflexus salsibiostraticola KCTC 33148.</title>
        <authorList>
            <person name="Bae J.-W."/>
        </authorList>
    </citation>
    <scope>NUCLEOTIDE SEQUENCE [LARGE SCALE GENOMIC DNA]</scope>
    <source>
        <strain evidence="2 3">KCTC 33148</strain>
    </source>
</reference>
<evidence type="ECO:0000313" key="2">
    <source>
        <dbReference type="EMBL" id="AZN30418.1"/>
    </source>
</evidence>
<dbReference type="OrthoDB" id="3218417at2"/>
<dbReference type="AlphaFoldDB" id="A0A3Q8WU67"/>
<dbReference type="KEGG" id="fsl:EJO69_08960"/>
<evidence type="ECO:0000313" key="3">
    <source>
        <dbReference type="Proteomes" id="UP000270021"/>
    </source>
</evidence>
<proteinExistence type="predicted"/>
<sequence>MSDPNEIRAEIDRTRAEVGHDVDALAEKVSPSRAVGRQTDRIRERVDHVRESVMGSSRGPGVRDRTADLAHQAGDAVGRAPGSVKSRTRGNPFAAGLVAFGAGWLVGSLIPASRAEQDAAQAVKEHSEPMVEEAKSIAQEAGGHLKPQAEQAAKAVQSRAAEGAQEVKAQGQGHASHLQDETKRAGHRVKDERF</sequence>
<evidence type="ECO:0000256" key="1">
    <source>
        <dbReference type="SAM" id="MobiDB-lite"/>
    </source>
</evidence>